<dbReference type="GO" id="GO:1905786">
    <property type="term" value="P:positive regulation of anaphase-promoting complex-dependent catabolic process"/>
    <property type="evidence" value="ECO:0007669"/>
    <property type="project" value="TreeGrafter"/>
</dbReference>
<evidence type="ECO:0000256" key="2">
    <source>
        <dbReference type="ARBA" id="ARBA00022737"/>
    </source>
</evidence>
<dbReference type="PANTHER" id="PTHR19918:SF1">
    <property type="entry name" value="FIZZY-RELATED PROTEIN HOMOLOG"/>
    <property type="match status" value="1"/>
</dbReference>
<organism evidence="4 5">
    <name type="scientific">Parascaris equorum</name>
    <name type="common">Equine roundworm</name>
    <dbReference type="NCBI Taxonomy" id="6256"/>
    <lineage>
        <taxon>Eukaryota</taxon>
        <taxon>Metazoa</taxon>
        <taxon>Ecdysozoa</taxon>
        <taxon>Nematoda</taxon>
        <taxon>Chromadorea</taxon>
        <taxon>Rhabditida</taxon>
        <taxon>Spirurina</taxon>
        <taxon>Ascaridomorpha</taxon>
        <taxon>Ascaridoidea</taxon>
        <taxon>Ascarididae</taxon>
        <taxon>Parascaris</taxon>
    </lineage>
</organism>
<dbReference type="GO" id="GO:1990757">
    <property type="term" value="F:ubiquitin ligase activator activity"/>
    <property type="evidence" value="ECO:0007669"/>
    <property type="project" value="TreeGrafter"/>
</dbReference>
<dbReference type="GO" id="GO:0010997">
    <property type="term" value="F:anaphase-promoting complex binding"/>
    <property type="evidence" value="ECO:0007669"/>
    <property type="project" value="InterPro"/>
</dbReference>
<evidence type="ECO:0000256" key="3">
    <source>
        <dbReference type="ARBA" id="ARBA00023306"/>
    </source>
</evidence>
<dbReference type="Proteomes" id="UP000887564">
    <property type="component" value="Unplaced"/>
</dbReference>
<keyword evidence="4" id="KW-1185">Reference proteome</keyword>
<dbReference type="Gene3D" id="2.130.10.10">
    <property type="entry name" value="YVTN repeat-like/Quinoprotein amine dehydrogenase"/>
    <property type="match status" value="1"/>
</dbReference>
<dbReference type="GO" id="GO:0031145">
    <property type="term" value="P:anaphase-promoting complex-dependent catabolic process"/>
    <property type="evidence" value="ECO:0007669"/>
    <property type="project" value="TreeGrafter"/>
</dbReference>
<proteinExistence type="predicted"/>
<reference evidence="5" key="1">
    <citation type="submission" date="2022-11" db="UniProtKB">
        <authorList>
            <consortium name="WormBaseParasite"/>
        </authorList>
    </citation>
    <scope>IDENTIFICATION</scope>
</reference>
<keyword evidence="1" id="KW-0853">WD repeat</keyword>
<dbReference type="InterPro" id="IPR015943">
    <property type="entry name" value="WD40/YVTN_repeat-like_dom_sf"/>
</dbReference>
<dbReference type="GO" id="GO:0005680">
    <property type="term" value="C:anaphase-promoting complex"/>
    <property type="evidence" value="ECO:0007669"/>
    <property type="project" value="TreeGrafter"/>
</dbReference>
<protein>
    <submittedName>
        <fullName evidence="5">Uncharacterized protein</fullName>
    </submittedName>
</protein>
<accession>A0A914RXR2</accession>
<dbReference type="AlphaFoldDB" id="A0A914RXR2"/>
<dbReference type="PANTHER" id="PTHR19918">
    <property type="entry name" value="CELL DIVISION CYCLE 20 CDC20 FIZZY -RELATED"/>
    <property type="match status" value="1"/>
</dbReference>
<keyword evidence="3" id="KW-0131">Cell cycle</keyword>
<evidence type="ECO:0000256" key="1">
    <source>
        <dbReference type="ARBA" id="ARBA00022574"/>
    </source>
</evidence>
<evidence type="ECO:0000313" key="4">
    <source>
        <dbReference type="Proteomes" id="UP000887564"/>
    </source>
</evidence>
<name>A0A914RXR2_PAREQ</name>
<evidence type="ECO:0000313" key="5">
    <source>
        <dbReference type="WBParaSite" id="PEQ_0001129001-mRNA-1"/>
    </source>
</evidence>
<dbReference type="InterPro" id="IPR036322">
    <property type="entry name" value="WD40_repeat_dom_sf"/>
</dbReference>
<keyword evidence="2" id="KW-0677">Repeat</keyword>
<dbReference type="InterPro" id="IPR033010">
    <property type="entry name" value="Cdc20/Fizzy"/>
</dbReference>
<sequence>MITADEPVMLPNIYLPKIGDDSPVYTFCDHLASVKAIAFNPQLSNSLATGGGTADRTIKFYNLSTGTLCHSEQTDSQVWNIASLFSASQDRERGRGSRLEQFSY</sequence>
<dbReference type="WBParaSite" id="PEQ_0001129001-mRNA-1">
    <property type="protein sequence ID" value="PEQ_0001129001-mRNA-1"/>
    <property type="gene ID" value="PEQ_0001129001"/>
</dbReference>
<dbReference type="SUPFAM" id="SSF50978">
    <property type="entry name" value="WD40 repeat-like"/>
    <property type="match status" value="1"/>
</dbReference>